<dbReference type="InterPro" id="IPR050430">
    <property type="entry name" value="Peptidase_S1"/>
</dbReference>
<comment type="similarity">
    <text evidence="2">Belongs to the peptidase S1 family.</text>
</comment>
<keyword evidence="8" id="KW-1199">Hemostasis impairing toxin</keyword>
<keyword evidence="6" id="KW-0720">Serine protease</keyword>
<dbReference type="PANTHER" id="PTHR24276">
    <property type="entry name" value="POLYSERASE-RELATED"/>
    <property type="match status" value="1"/>
</dbReference>
<evidence type="ECO:0000256" key="3">
    <source>
        <dbReference type="ARBA" id="ARBA00022656"/>
    </source>
</evidence>
<dbReference type="PRINTS" id="PR00722">
    <property type="entry name" value="CHYMOTRYPSIN"/>
</dbReference>
<organism evidence="13 14">
    <name type="scientific">Euphydryas editha</name>
    <name type="common">Edith's checkerspot</name>
    <dbReference type="NCBI Taxonomy" id="104508"/>
    <lineage>
        <taxon>Eukaryota</taxon>
        <taxon>Metazoa</taxon>
        <taxon>Ecdysozoa</taxon>
        <taxon>Arthropoda</taxon>
        <taxon>Hexapoda</taxon>
        <taxon>Insecta</taxon>
        <taxon>Pterygota</taxon>
        <taxon>Neoptera</taxon>
        <taxon>Endopterygota</taxon>
        <taxon>Lepidoptera</taxon>
        <taxon>Glossata</taxon>
        <taxon>Ditrysia</taxon>
        <taxon>Papilionoidea</taxon>
        <taxon>Nymphalidae</taxon>
        <taxon>Nymphalinae</taxon>
        <taxon>Euphydryas</taxon>
    </lineage>
</organism>
<proteinExistence type="inferred from homology"/>
<feature type="domain" description="Peptidase S1" evidence="12">
    <location>
        <begin position="24"/>
        <end position="248"/>
    </location>
</feature>
<dbReference type="FunFam" id="2.40.10.10:FF:000068">
    <property type="entry name" value="transmembrane protease serine 2"/>
    <property type="match status" value="1"/>
</dbReference>
<dbReference type="GO" id="GO:0090729">
    <property type="term" value="F:toxin activity"/>
    <property type="evidence" value="ECO:0007669"/>
    <property type="project" value="UniProtKB-KW"/>
</dbReference>
<keyword evidence="4" id="KW-0645">Protease</keyword>
<dbReference type="GO" id="GO:0006508">
    <property type="term" value="P:proteolysis"/>
    <property type="evidence" value="ECO:0007669"/>
    <property type="project" value="UniProtKB-KW"/>
</dbReference>
<dbReference type="Pfam" id="PF00089">
    <property type="entry name" value="Trypsin"/>
    <property type="match status" value="1"/>
</dbReference>
<evidence type="ECO:0000256" key="4">
    <source>
        <dbReference type="ARBA" id="ARBA00022670"/>
    </source>
</evidence>
<evidence type="ECO:0000256" key="11">
    <source>
        <dbReference type="SAM" id="SignalP"/>
    </source>
</evidence>
<dbReference type="PANTHER" id="PTHR24276:SF98">
    <property type="entry name" value="FI18310P1-RELATED"/>
    <property type="match status" value="1"/>
</dbReference>
<comment type="caution">
    <text evidence="13">The sequence shown here is derived from an EMBL/GenBank/DDBJ whole genome shotgun (WGS) entry which is preliminary data.</text>
</comment>
<dbReference type="EMBL" id="CAKOGL010000015">
    <property type="protein sequence ID" value="CAH2095040.1"/>
    <property type="molecule type" value="Genomic_DNA"/>
</dbReference>
<dbReference type="InterPro" id="IPR043504">
    <property type="entry name" value="Peptidase_S1_PA_chymotrypsin"/>
</dbReference>
<dbReference type="AlphaFoldDB" id="A0AAU9UBB6"/>
<evidence type="ECO:0000256" key="9">
    <source>
        <dbReference type="ARBA" id="ARBA00055534"/>
    </source>
</evidence>
<dbReference type="InterPro" id="IPR009003">
    <property type="entry name" value="Peptidase_S1_PA"/>
</dbReference>
<dbReference type="InterPro" id="IPR001314">
    <property type="entry name" value="Peptidase_S1A"/>
</dbReference>
<gene>
    <name evidence="13" type="ORF">EEDITHA_LOCUS10542</name>
</gene>
<dbReference type="GO" id="GO:0004252">
    <property type="term" value="F:serine-type endopeptidase activity"/>
    <property type="evidence" value="ECO:0007669"/>
    <property type="project" value="InterPro"/>
</dbReference>
<reference evidence="13" key="1">
    <citation type="submission" date="2022-03" db="EMBL/GenBank/DDBJ databases">
        <authorList>
            <person name="Tunstrom K."/>
        </authorList>
    </citation>
    <scope>NUCLEOTIDE SEQUENCE</scope>
</reference>
<evidence type="ECO:0000313" key="14">
    <source>
        <dbReference type="Proteomes" id="UP001153954"/>
    </source>
</evidence>
<evidence type="ECO:0000256" key="8">
    <source>
        <dbReference type="ARBA" id="ARBA00023240"/>
    </source>
</evidence>
<name>A0AAU9UBB6_EUPED</name>
<comment type="subcellular location">
    <subcellularLocation>
        <location evidence="1">Secreted</location>
        <location evidence="1">Extracellular space</location>
    </subcellularLocation>
</comment>
<keyword evidence="10" id="KW-1205">Fibrinolytic toxin</keyword>
<evidence type="ECO:0000256" key="1">
    <source>
        <dbReference type="ARBA" id="ARBA00004239"/>
    </source>
</evidence>
<evidence type="ECO:0000259" key="12">
    <source>
        <dbReference type="PROSITE" id="PS50240"/>
    </source>
</evidence>
<evidence type="ECO:0000256" key="6">
    <source>
        <dbReference type="ARBA" id="ARBA00022825"/>
    </source>
</evidence>
<dbReference type="Proteomes" id="UP001153954">
    <property type="component" value="Unassembled WGS sequence"/>
</dbReference>
<evidence type="ECO:0000256" key="10">
    <source>
        <dbReference type="ARBA" id="ARBA00084094"/>
    </source>
</evidence>
<keyword evidence="5" id="KW-0378">Hydrolase</keyword>
<comment type="function">
    <text evidence="9">Fibrinolytic activity; shows preferential cleavage of Arg-Gly bonds in all three fibrinogen chains. Contact with the caterpillars causes severe bleeding, due the anticoagulant effect of the protein.</text>
</comment>
<dbReference type="InterPro" id="IPR001254">
    <property type="entry name" value="Trypsin_dom"/>
</dbReference>
<evidence type="ECO:0000313" key="13">
    <source>
        <dbReference type="EMBL" id="CAH2095040.1"/>
    </source>
</evidence>
<dbReference type="GO" id="GO:0005576">
    <property type="term" value="C:extracellular region"/>
    <property type="evidence" value="ECO:0007669"/>
    <property type="project" value="UniProtKB-SubCell"/>
</dbReference>
<dbReference type="SMART" id="SM00020">
    <property type="entry name" value="Tryp_SPc"/>
    <property type="match status" value="1"/>
</dbReference>
<evidence type="ECO:0000256" key="5">
    <source>
        <dbReference type="ARBA" id="ARBA00022801"/>
    </source>
</evidence>
<evidence type="ECO:0000256" key="7">
    <source>
        <dbReference type="ARBA" id="ARBA00023157"/>
    </source>
</evidence>
<keyword evidence="7" id="KW-1015">Disulfide bond</keyword>
<dbReference type="SUPFAM" id="SSF50494">
    <property type="entry name" value="Trypsin-like serine proteases"/>
    <property type="match status" value="1"/>
</dbReference>
<protein>
    <recommendedName>
        <fullName evidence="12">Peptidase S1 domain-containing protein</fullName>
    </recommendedName>
</protein>
<keyword evidence="11" id="KW-0732">Signal</keyword>
<dbReference type="Gene3D" id="2.40.10.10">
    <property type="entry name" value="Trypsin-like serine proteases"/>
    <property type="match status" value="1"/>
</dbReference>
<evidence type="ECO:0000256" key="2">
    <source>
        <dbReference type="ARBA" id="ARBA00007664"/>
    </source>
</evidence>
<feature type="signal peptide" evidence="11">
    <location>
        <begin position="1"/>
        <end position="19"/>
    </location>
</feature>
<accession>A0AAU9UBB6</accession>
<sequence length="248" mass="27965">MTLFRIIGFVLFSASIATSTPNRMVRGNITNIEKYPYIASVEVFRHGYYWMHTCTASILTARFVLSAAQCFIGREMIPRYIRIRAGTSELFQRGMVVYVENIINHPNYCHRTKRNDISMVKLMRALPSLPTIQQATIVAHGTKIPDNLLVDLVGWGFDSKVLRNMTVYTVNNKLCAQQYAKTGFKVTGDMICSGILDHRRDLCRYDIGGPMLYKGILIGVNSKCVSGHLPLVSTSVTSYTNWITKTAH</sequence>
<feature type="chain" id="PRO_5043796119" description="Peptidase S1 domain-containing protein" evidence="11">
    <location>
        <begin position="20"/>
        <end position="248"/>
    </location>
</feature>
<keyword evidence="14" id="KW-1185">Reference proteome</keyword>
<dbReference type="CDD" id="cd00190">
    <property type="entry name" value="Tryp_SPc"/>
    <property type="match status" value="1"/>
</dbReference>
<keyword evidence="3" id="KW-0800">Toxin</keyword>
<dbReference type="PROSITE" id="PS50240">
    <property type="entry name" value="TRYPSIN_DOM"/>
    <property type="match status" value="1"/>
</dbReference>